<keyword evidence="2" id="KW-1185">Reference proteome</keyword>
<accession>A0A286RLA0</accession>
<evidence type="ECO:0000313" key="2">
    <source>
        <dbReference type="Proteomes" id="UP000215086"/>
    </source>
</evidence>
<name>A0A286RLA0_9BACT</name>
<reference evidence="1 2" key="1">
    <citation type="journal article" name="Front. Microbiol.">
        <title>Sugar Metabolism of the First Thermophilic Planctomycete Thermogutta terrifontis: Comparative Genomic and Transcriptomic Approaches.</title>
        <authorList>
            <person name="Elcheninov A.G."/>
            <person name="Menzel P."/>
            <person name="Gudbergsdottir S.R."/>
            <person name="Slesarev A.I."/>
            <person name="Kadnikov V.V."/>
            <person name="Krogh A."/>
            <person name="Bonch-Osmolovskaya E.A."/>
            <person name="Peng X."/>
            <person name="Kublanov I.V."/>
        </authorList>
    </citation>
    <scope>NUCLEOTIDE SEQUENCE [LARGE SCALE GENOMIC DNA]</scope>
    <source>
        <strain evidence="1 2">R1</strain>
    </source>
</reference>
<dbReference type="EMBL" id="CP018477">
    <property type="protein sequence ID" value="ASV76749.1"/>
    <property type="molecule type" value="Genomic_DNA"/>
</dbReference>
<dbReference type="AlphaFoldDB" id="A0A286RLA0"/>
<sequence>MNCPYNTLRGSHLGGFCNSNDESKAGPGELGCPTSRLFILRGGLSLIDYRFYLNYNPCWHGFRLWRRRGPGSVGFKQSPQLVLATIRYGRDDPCVSNINAVHASTDVNA</sequence>
<proteinExistence type="predicted"/>
<dbReference type="Proteomes" id="UP000215086">
    <property type="component" value="Chromosome"/>
</dbReference>
<dbReference type="RefSeq" id="WP_095416470.1">
    <property type="nucleotide sequence ID" value="NZ_CP018477.1"/>
</dbReference>
<organism evidence="1 2">
    <name type="scientific">Thermogutta terrifontis</name>
    <dbReference type="NCBI Taxonomy" id="1331910"/>
    <lineage>
        <taxon>Bacteria</taxon>
        <taxon>Pseudomonadati</taxon>
        <taxon>Planctomycetota</taxon>
        <taxon>Planctomycetia</taxon>
        <taxon>Pirellulales</taxon>
        <taxon>Thermoguttaceae</taxon>
        <taxon>Thermogutta</taxon>
    </lineage>
</organism>
<protein>
    <submittedName>
        <fullName evidence="1">Uncharacterized protein</fullName>
    </submittedName>
</protein>
<gene>
    <name evidence="1" type="ORF">THTE_4148</name>
</gene>
<evidence type="ECO:0000313" key="1">
    <source>
        <dbReference type="EMBL" id="ASV76749.1"/>
    </source>
</evidence>
<dbReference type="KEGG" id="ttf:THTE_4148"/>